<evidence type="ECO:0000256" key="1">
    <source>
        <dbReference type="ARBA" id="ARBA00023152"/>
    </source>
</evidence>
<dbReference type="Proteomes" id="UP000178534">
    <property type="component" value="Unassembled WGS sequence"/>
</dbReference>
<keyword evidence="1" id="KW-0324">Glycolysis</keyword>
<accession>A0A1G2DFI7</accession>
<dbReference type="PANTHER" id="PTHR48100">
    <property type="entry name" value="BROAD-SPECIFICITY PHOSPHATASE YOR283W-RELATED"/>
    <property type="match status" value="1"/>
</dbReference>
<dbReference type="EMBL" id="MHLP01000033">
    <property type="protein sequence ID" value="OGZ11711.1"/>
    <property type="molecule type" value="Genomic_DNA"/>
</dbReference>
<dbReference type="Pfam" id="PF00300">
    <property type="entry name" value="His_Phos_1"/>
    <property type="match status" value="1"/>
</dbReference>
<organism evidence="3 4">
    <name type="scientific">Candidatus Lloydbacteria bacterium RIFCSPLOWO2_01_FULL_50_20</name>
    <dbReference type="NCBI Taxonomy" id="1798665"/>
    <lineage>
        <taxon>Bacteria</taxon>
        <taxon>Candidatus Lloydiibacteriota</taxon>
    </lineage>
</organism>
<dbReference type="Gene3D" id="3.40.50.1240">
    <property type="entry name" value="Phosphoglycerate mutase-like"/>
    <property type="match status" value="1"/>
</dbReference>
<keyword evidence="2" id="KW-0413">Isomerase</keyword>
<dbReference type="InterPro" id="IPR029033">
    <property type="entry name" value="His_PPase_superfam"/>
</dbReference>
<reference evidence="3 4" key="1">
    <citation type="journal article" date="2016" name="Nat. Commun.">
        <title>Thousands of microbial genomes shed light on interconnected biogeochemical processes in an aquifer system.</title>
        <authorList>
            <person name="Anantharaman K."/>
            <person name="Brown C.T."/>
            <person name="Hug L.A."/>
            <person name="Sharon I."/>
            <person name="Castelle C.J."/>
            <person name="Probst A.J."/>
            <person name="Thomas B.C."/>
            <person name="Singh A."/>
            <person name="Wilkins M.J."/>
            <person name="Karaoz U."/>
            <person name="Brodie E.L."/>
            <person name="Williams K.H."/>
            <person name="Hubbard S.S."/>
            <person name="Banfield J.F."/>
        </authorList>
    </citation>
    <scope>NUCLEOTIDE SEQUENCE [LARGE SCALE GENOMIC DNA]</scope>
</reference>
<proteinExistence type="predicted"/>
<name>A0A1G2DFI7_9BACT</name>
<dbReference type="InterPro" id="IPR001345">
    <property type="entry name" value="PG/BPGM_mutase_AS"/>
</dbReference>
<dbReference type="GO" id="GO:0005737">
    <property type="term" value="C:cytoplasm"/>
    <property type="evidence" value="ECO:0007669"/>
    <property type="project" value="TreeGrafter"/>
</dbReference>
<evidence type="ECO:0000313" key="3">
    <source>
        <dbReference type="EMBL" id="OGZ11711.1"/>
    </source>
</evidence>
<evidence type="ECO:0008006" key="5">
    <source>
        <dbReference type="Google" id="ProtNLM"/>
    </source>
</evidence>
<evidence type="ECO:0000256" key="2">
    <source>
        <dbReference type="ARBA" id="ARBA00023235"/>
    </source>
</evidence>
<evidence type="ECO:0000313" key="4">
    <source>
        <dbReference type="Proteomes" id="UP000178534"/>
    </source>
</evidence>
<dbReference type="InterPro" id="IPR013078">
    <property type="entry name" value="His_Pase_superF_clade-1"/>
</dbReference>
<sequence length="202" mass="22652">MKLYLVRHGETDANRVLLPNIDSPMHDGPLMFKPGDDTNIPLNPNGRLHAWEVAQHLPDNITVLLSSPLLRARETAEIICEEKGIDKANIKFRNELLEYHQGKLEGLTKEQQFAITGGVKQGSSLLCDYDYTEYGGDSWKTIHERLSDLFAELRGKESGAQVVCVTSGGVIRMTYKILLDDLAPGISTHIRIKNGSVHQFKW</sequence>
<dbReference type="SMART" id="SM00855">
    <property type="entry name" value="PGAM"/>
    <property type="match status" value="1"/>
</dbReference>
<dbReference type="STRING" id="1798665.A2942_04925"/>
<dbReference type="GO" id="GO:0016791">
    <property type="term" value="F:phosphatase activity"/>
    <property type="evidence" value="ECO:0007669"/>
    <property type="project" value="TreeGrafter"/>
</dbReference>
<gene>
    <name evidence="3" type="ORF">A2942_04925</name>
</gene>
<dbReference type="PANTHER" id="PTHR48100:SF1">
    <property type="entry name" value="HISTIDINE PHOSPHATASE FAMILY PROTEIN-RELATED"/>
    <property type="match status" value="1"/>
</dbReference>
<comment type="caution">
    <text evidence="3">The sequence shown here is derived from an EMBL/GenBank/DDBJ whole genome shotgun (WGS) entry which is preliminary data.</text>
</comment>
<dbReference type="AlphaFoldDB" id="A0A1G2DFI7"/>
<dbReference type="CDD" id="cd07067">
    <property type="entry name" value="HP_PGM_like"/>
    <property type="match status" value="1"/>
</dbReference>
<dbReference type="PROSITE" id="PS00175">
    <property type="entry name" value="PG_MUTASE"/>
    <property type="match status" value="1"/>
</dbReference>
<dbReference type="InterPro" id="IPR050275">
    <property type="entry name" value="PGM_Phosphatase"/>
</dbReference>
<protein>
    <recommendedName>
        <fullName evidence="5">Phosphoglycerate mutase</fullName>
    </recommendedName>
</protein>
<dbReference type="SUPFAM" id="SSF53254">
    <property type="entry name" value="Phosphoglycerate mutase-like"/>
    <property type="match status" value="1"/>
</dbReference>